<organism evidence="6 7">
    <name type="scientific">Candidatus Thalassarchaeum betae</name>
    <dbReference type="NCBI Taxonomy" id="2599289"/>
    <lineage>
        <taxon>Archaea</taxon>
        <taxon>Methanobacteriati</taxon>
        <taxon>Thermoplasmatota</taxon>
        <taxon>Candidatus Poseidoniia</taxon>
        <taxon>Candidatus Poseidoniales</taxon>
        <taxon>Candidatus Thalassarchaeaceae</taxon>
        <taxon>Candidatus Thalassarchaeum</taxon>
    </lineage>
</organism>
<evidence type="ECO:0000313" key="7">
    <source>
        <dbReference type="Proteomes" id="UP000248161"/>
    </source>
</evidence>
<dbReference type="GO" id="GO:0043953">
    <property type="term" value="P:protein transport by the Tat complex"/>
    <property type="evidence" value="ECO:0007669"/>
    <property type="project" value="TreeGrafter"/>
</dbReference>
<dbReference type="InterPro" id="IPR002033">
    <property type="entry name" value="TatC"/>
</dbReference>
<comment type="caution">
    <text evidence="6">The sequence shown here is derived from an EMBL/GenBank/DDBJ whole genome shotgun (WGS) entry which is preliminary data.</text>
</comment>
<evidence type="ECO:0000256" key="3">
    <source>
        <dbReference type="ARBA" id="ARBA00022989"/>
    </source>
</evidence>
<dbReference type="AlphaFoldDB" id="A0A2V3HSA5"/>
<dbReference type="Pfam" id="PF00902">
    <property type="entry name" value="TatC"/>
    <property type="match status" value="1"/>
</dbReference>
<protein>
    <recommendedName>
        <fullName evidence="8">Sec-independent protein translocase protein TatC</fullName>
    </recommendedName>
</protein>
<keyword evidence="4 5" id="KW-0472">Membrane</keyword>
<feature type="transmembrane region" description="Helical" evidence="5">
    <location>
        <begin position="28"/>
        <end position="50"/>
    </location>
</feature>
<dbReference type="EMBL" id="PSPG01000004">
    <property type="protein sequence ID" value="PXF21993.1"/>
    <property type="molecule type" value="Genomic_DNA"/>
</dbReference>
<dbReference type="PANTHER" id="PTHR30371">
    <property type="entry name" value="SEC-INDEPENDENT PROTEIN TRANSLOCASE PROTEIN TATC"/>
    <property type="match status" value="1"/>
</dbReference>
<evidence type="ECO:0000256" key="2">
    <source>
        <dbReference type="ARBA" id="ARBA00022692"/>
    </source>
</evidence>
<reference evidence="6 7" key="1">
    <citation type="journal article" date="2015" name="Nat. Commun.">
        <title>Genomic and transcriptomic evidence for scavenging of diverse organic compounds by widespread deep-sea archaea.</title>
        <authorList>
            <person name="Li M."/>
            <person name="Baker B.J."/>
            <person name="Anantharaman K."/>
            <person name="Jain S."/>
            <person name="Breier J.A."/>
            <person name="Dick G.J."/>
        </authorList>
    </citation>
    <scope>NUCLEOTIDE SEQUENCE [LARGE SCALE GENOMIC DNA]</scope>
    <source>
        <strain evidence="6">Cayman_51_deep</strain>
    </source>
</reference>
<name>A0A2V3HSA5_9ARCH</name>
<dbReference type="PANTHER" id="PTHR30371:SF0">
    <property type="entry name" value="SEC-INDEPENDENT PROTEIN TRANSLOCASE PROTEIN TATC, CHLOROPLASTIC-RELATED"/>
    <property type="match status" value="1"/>
</dbReference>
<proteinExistence type="predicted"/>
<evidence type="ECO:0000256" key="4">
    <source>
        <dbReference type="ARBA" id="ARBA00023136"/>
    </source>
</evidence>
<dbReference type="GO" id="GO:0065002">
    <property type="term" value="P:intracellular protein transmembrane transport"/>
    <property type="evidence" value="ECO:0007669"/>
    <property type="project" value="TreeGrafter"/>
</dbReference>
<gene>
    <name evidence="6" type="ORF">CXX69_02490</name>
</gene>
<evidence type="ECO:0000256" key="5">
    <source>
        <dbReference type="SAM" id="Phobius"/>
    </source>
</evidence>
<feature type="transmembrane region" description="Helical" evidence="5">
    <location>
        <begin position="112"/>
        <end position="137"/>
    </location>
</feature>
<sequence>MTLAVSSDRRRPLSEHLSELHRSIRKSAILIAIAAIAWAYGTDSLMRAWLNSLPLGAASLDLSVYSPFEWLEIRWSLAILLALLTVMPVLSFQLQRFARPGLLPRERTWLSVLLCLSMVMVPAVILATWGYLLPLFIEATEAADALEGVGARYDASALFRLALGFSWLLVTVMLATLSLSMARLLGLVEHGEARLRVRILLIFGGLLLLTLPVEYEGLRLLVAAISMAVADAISRTLPEAPLGRRRFDVEDMIASDGSVHRVAFIDCGCEGACPRFPSGTVHEGVAAPRCSALCLEPTEQDALADLVLHQRLSDVIIAGCDATPLPPSLRSSLDSMGCEYGGLGWLDAPESSDEAWRASSIRDLMHQPILSALD</sequence>
<feature type="transmembrane region" description="Helical" evidence="5">
    <location>
        <begin position="73"/>
        <end position="92"/>
    </location>
</feature>
<evidence type="ECO:0000313" key="6">
    <source>
        <dbReference type="EMBL" id="PXF21993.1"/>
    </source>
</evidence>
<keyword evidence="3 5" id="KW-1133">Transmembrane helix</keyword>
<dbReference type="GO" id="GO:0009977">
    <property type="term" value="F:proton motive force dependent protein transmembrane transporter activity"/>
    <property type="evidence" value="ECO:0007669"/>
    <property type="project" value="TreeGrafter"/>
</dbReference>
<accession>A0A2V3HSA5</accession>
<dbReference type="Proteomes" id="UP000248161">
    <property type="component" value="Unassembled WGS sequence"/>
</dbReference>
<evidence type="ECO:0008006" key="8">
    <source>
        <dbReference type="Google" id="ProtNLM"/>
    </source>
</evidence>
<feature type="transmembrane region" description="Helical" evidence="5">
    <location>
        <begin position="197"/>
        <end position="213"/>
    </location>
</feature>
<evidence type="ECO:0000256" key="1">
    <source>
        <dbReference type="ARBA" id="ARBA00004141"/>
    </source>
</evidence>
<dbReference type="GO" id="GO:0033281">
    <property type="term" value="C:TAT protein transport complex"/>
    <property type="evidence" value="ECO:0007669"/>
    <property type="project" value="TreeGrafter"/>
</dbReference>
<keyword evidence="2 5" id="KW-0812">Transmembrane</keyword>
<dbReference type="PRINTS" id="PR01840">
    <property type="entry name" value="TATCFAMILY"/>
</dbReference>
<comment type="subcellular location">
    <subcellularLocation>
        <location evidence="1">Membrane</location>
        <topology evidence="1">Multi-pass membrane protein</topology>
    </subcellularLocation>
</comment>
<feature type="transmembrane region" description="Helical" evidence="5">
    <location>
        <begin position="157"/>
        <end position="185"/>
    </location>
</feature>